<evidence type="ECO:0000313" key="1">
    <source>
        <dbReference type="EMBL" id="TFL03754.1"/>
    </source>
</evidence>
<proteinExistence type="predicted"/>
<dbReference type="OrthoDB" id="9895617at2759"/>
<name>A0A5C3QZD7_9AGAR</name>
<dbReference type="AlphaFoldDB" id="A0A5C3QZD7"/>
<dbReference type="EMBL" id="ML178820">
    <property type="protein sequence ID" value="TFL03754.1"/>
    <property type="molecule type" value="Genomic_DNA"/>
</dbReference>
<gene>
    <name evidence="1" type="ORF">BDV98DRAFT_398897</name>
</gene>
<sequence>MILPGQDNGFPPGYFIIRSDATNRLLDVHDDDVRDGAHLILWPEKETSLVQGLRSPTADNQIFFIDGTGALCSKHSGHAIDIQGQTLVLRHRRPITNPAPNVHLPRFTYNPKNGQITATVPNNTVPSDVLIPVELETSPSIPHSTTYIIHSVPRRAPPSFLTSASSFLGTSMPFLSLGAQSTPEEVFDSGDIDLKEDEVEDEDKGEESEVDDSLDLGRDVKASLYKAKLESVQSGLGDHARMRRTWEVVPLRRANARWAPS</sequence>
<dbReference type="Gene3D" id="2.80.10.50">
    <property type="match status" value="1"/>
</dbReference>
<keyword evidence="2" id="KW-1185">Reference proteome</keyword>
<evidence type="ECO:0008006" key="3">
    <source>
        <dbReference type="Google" id="ProtNLM"/>
    </source>
</evidence>
<reference evidence="1 2" key="1">
    <citation type="journal article" date="2019" name="Nat. Ecol. Evol.">
        <title>Megaphylogeny resolves global patterns of mushroom evolution.</title>
        <authorList>
            <person name="Varga T."/>
            <person name="Krizsan K."/>
            <person name="Foldi C."/>
            <person name="Dima B."/>
            <person name="Sanchez-Garcia M."/>
            <person name="Sanchez-Ramirez S."/>
            <person name="Szollosi G.J."/>
            <person name="Szarkandi J.G."/>
            <person name="Papp V."/>
            <person name="Albert L."/>
            <person name="Andreopoulos W."/>
            <person name="Angelini C."/>
            <person name="Antonin V."/>
            <person name="Barry K.W."/>
            <person name="Bougher N.L."/>
            <person name="Buchanan P."/>
            <person name="Buyck B."/>
            <person name="Bense V."/>
            <person name="Catcheside P."/>
            <person name="Chovatia M."/>
            <person name="Cooper J."/>
            <person name="Damon W."/>
            <person name="Desjardin D."/>
            <person name="Finy P."/>
            <person name="Geml J."/>
            <person name="Haridas S."/>
            <person name="Hughes K."/>
            <person name="Justo A."/>
            <person name="Karasinski D."/>
            <person name="Kautmanova I."/>
            <person name="Kiss B."/>
            <person name="Kocsube S."/>
            <person name="Kotiranta H."/>
            <person name="LaButti K.M."/>
            <person name="Lechner B.E."/>
            <person name="Liimatainen K."/>
            <person name="Lipzen A."/>
            <person name="Lukacs Z."/>
            <person name="Mihaltcheva S."/>
            <person name="Morgado L.N."/>
            <person name="Niskanen T."/>
            <person name="Noordeloos M.E."/>
            <person name="Ohm R.A."/>
            <person name="Ortiz-Santana B."/>
            <person name="Ovrebo C."/>
            <person name="Racz N."/>
            <person name="Riley R."/>
            <person name="Savchenko A."/>
            <person name="Shiryaev A."/>
            <person name="Soop K."/>
            <person name="Spirin V."/>
            <person name="Szebenyi C."/>
            <person name="Tomsovsky M."/>
            <person name="Tulloss R.E."/>
            <person name="Uehling J."/>
            <person name="Grigoriev I.V."/>
            <person name="Vagvolgyi C."/>
            <person name="Papp T."/>
            <person name="Martin F.M."/>
            <person name="Miettinen O."/>
            <person name="Hibbett D.S."/>
            <person name="Nagy L.G."/>
        </authorList>
    </citation>
    <scope>NUCLEOTIDE SEQUENCE [LARGE SCALE GENOMIC DNA]</scope>
    <source>
        <strain evidence="1 2">CBS 309.79</strain>
    </source>
</reference>
<dbReference type="STRING" id="1884261.A0A5C3QZD7"/>
<dbReference type="SUPFAM" id="SSF50370">
    <property type="entry name" value="Ricin B-like lectins"/>
    <property type="match status" value="1"/>
</dbReference>
<dbReference type="Proteomes" id="UP000305067">
    <property type="component" value="Unassembled WGS sequence"/>
</dbReference>
<protein>
    <recommendedName>
        <fullName evidence="3">Ricin B lectin domain-containing protein</fullName>
    </recommendedName>
</protein>
<dbReference type="InterPro" id="IPR035992">
    <property type="entry name" value="Ricin_B-like_lectins"/>
</dbReference>
<accession>A0A5C3QZD7</accession>
<evidence type="ECO:0000313" key="2">
    <source>
        <dbReference type="Proteomes" id="UP000305067"/>
    </source>
</evidence>
<organism evidence="1 2">
    <name type="scientific">Pterulicium gracile</name>
    <dbReference type="NCBI Taxonomy" id="1884261"/>
    <lineage>
        <taxon>Eukaryota</taxon>
        <taxon>Fungi</taxon>
        <taxon>Dikarya</taxon>
        <taxon>Basidiomycota</taxon>
        <taxon>Agaricomycotina</taxon>
        <taxon>Agaricomycetes</taxon>
        <taxon>Agaricomycetidae</taxon>
        <taxon>Agaricales</taxon>
        <taxon>Pleurotineae</taxon>
        <taxon>Pterulaceae</taxon>
        <taxon>Pterulicium</taxon>
    </lineage>
</organism>